<dbReference type="OrthoDB" id="1190610at2"/>
<evidence type="ECO:0000313" key="3">
    <source>
        <dbReference type="Proteomes" id="UP000199426"/>
    </source>
</evidence>
<dbReference type="NCBIfam" id="TIGR01847">
    <property type="entry name" value="bacteriocin_sig"/>
    <property type="match status" value="1"/>
</dbReference>
<organism evidence="2 4">
    <name type="scientific">Chryseobacterium jejuense</name>
    <dbReference type="NCBI Taxonomy" id="445960"/>
    <lineage>
        <taxon>Bacteria</taxon>
        <taxon>Pseudomonadati</taxon>
        <taxon>Bacteroidota</taxon>
        <taxon>Flavobacteriia</taxon>
        <taxon>Flavobacteriales</taxon>
        <taxon>Weeksellaceae</taxon>
        <taxon>Chryseobacterium group</taxon>
        <taxon>Chryseobacterium</taxon>
    </lineage>
</organism>
<name>A0A2X2VG81_CHRJE</name>
<proteinExistence type="predicted"/>
<reference evidence="2 4" key="2">
    <citation type="submission" date="2018-06" db="EMBL/GenBank/DDBJ databases">
        <authorList>
            <consortium name="Pathogen Informatics"/>
            <person name="Doyle S."/>
        </authorList>
    </citation>
    <scope>NUCLEOTIDE SEQUENCE [LARGE SCALE GENOMIC DNA]</scope>
    <source>
        <strain evidence="2 4">NCTC13492</strain>
    </source>
</reference>
<keyword evidence="3" id="KW-1185">Reference proteome</keyword>
<dbReference type="EMBL" id="UAWB01000002">
    <property type="protein sequence ID" value="SQB27598.1"/>
    <property type="molecule type" value="Genomic_DNA"/>
</dbReference>
<dbReference type="EMBL" id="FNEG01000003">
    <property type="protein sequence ID" value="SDI85692.1"/>
    <property type="molecule type" value="Genomic_DNA"/>
</dbReference>
<evidence type="ECO:0000313" key="1">
    <source>
        <dbReference type="EMBL" id="SDI85692.1"/>
    </source>
</evidence>
<reference evidence="1 3" key="1">
    <citation type="submission" date="2016-10" db="EMBL/GenBank/DDBJ databases">
        <authorList>
            <person name="Varghese N."/>
            <person name="Submissions S."/>
        </authorList>
    </citation>
    <scope>NUCLEOTIDE SEQUENCE [LARGE SCALE GENOMIC DNA]</scope>
    <source>
        <strain evidence="1 3">DSM 19299</strain>
    </source>
</reference>
<dbReference type="STRING" id="445960.SAMN05421542_2037"/>
<dbReference type="Proteomes" id="UP000251670">
    <property type="component" value="Unassembled WGS sequence"/>
</dbReference>
<accession>A0A2X2VG81</accession>
<evidence type="ECO:0000313" key="4">
    <source>
        <dbReference type="Proteomes" id="UP000251670"/>
    </source>
</evidence>
<evidence type="ECO:0000313" key="2">
    <source>
        <dbReference type="EMBL" id="SQB27598.1"/>
    </source>
</evidence>
<sequence length="53" mass="5916">MKNQNLNNGKKLNKKELRSITGGLRQCIDPMTGQCRIFGIGCAELKCRPVLEP</sequence>
<protein>
    <submittedName>
        <fullName evidence="1">Bacteriocin-type signal sequence-containing protein</fullName>
    </submittedName>
</protein>
<gene>
    <name evidence="2" type="ORF">NCTC13492_01187</name>
    <name evidence="1" type="ORF">SAMN05421542_2037</name>
</gene>
<dbReference type="RefSeq" id="WP_111994751.1">
    <property type="nucleotide sequence ID" value="NZ_FNEG01000003.1"/>
</dbReference>
<dbReference type="InterPro" id="IPR010133">
    <property type="entry name" value="Bacteriocin_signal_seq"/>
</dbReference>
<dbReference type="Proteomes" id="UP000199426">
    <property type="component" value="Unassembled WGS sequence"/>
</dbReference>
<dbReference type="AlphaFoldDB" id="A0A2X2VG81"/>